<feature type="active site" description="Proton acceptor" evidence="2">
    <location>
        <position position="593"/>
    </location>
</feature>
<gene>
    <name evidence="7" type="ORF">Zmor_022195</name>
</gene>
<protein>
    <recommendedName>
        <fullName evidence="6">Glucose-methanol-choline oxidoreductase N-terminal domain-containing protein</fullName>
    </recommendedName>
</protein>
<dbReference type="SUPFAM" id="SSF51905">
    <property type="entry name" value="FAD/NAD(P)-binding domain"/>
    <property type="match status" value="1"/>
</dbReference>
<evidence type="ECO:0000256" key="1">
    <source>
        <dbReference type="ARBA" id="ARBA00010790"/>
    </source>
</evidence>
<accession>A0AA38M651</accession>
<organism evidence="7 8">
    <name type="scientific">Zophobas morio</name>
    <dbReference type="NCBI Taxonomy" id="2755281"/>
    <lineage>
        <taxon>Eukaryota</taxon>
        <taxon>Metazoa</taxon>
        <taxon>Ecdysozoa</taxon>
        <taxon>Arthropoda</taxon>
        <taxon>Hexapoda</taxon>
        <taxon>Insecta</taxon>
        <taxon>Pterygota</taxon>
        <taxon>Neoptera</taxon>
        <taxon>Endopterygota</taxon>
        <taxon>Coleoptera</taxon>
        <taxon>Polyphaga</taxon>
        <taxon>Cucujiformia</taxon>
        <taxon>Tenebrionidae</taxon>
        <taxon>Zophobas</taxon>
    </lineage>
</organism>
<feature type="domain" description="Glucose-methanol-choline oxidoreductase N-terminal" evidence="6">
    <location>
        <begin position="140"/>
        <end position="163"/>
    </location>
</feature>
<keyword evidence="4" id="KW-0285">Flavoprotein</keyword>
<dbReference type="Gene3D" id="3.50.50.60">
    <property type="entry name" value="FAD/NAD(P)-binding domain"/>
    <property type="match status" value="1"/>
</dbReference>
<evidence type="ECO:0000313" key="7">
    <source>
        <dbReference type="EMBL" id="KAJ3644468.1"/>
    </source>
</evidence>
<feature type="active site" description="Proton donor" evidence="2">
    <location>
        <position position="549"/>
    </location>
</feature>
<feature type="chain" id="PRO_5041432117" description="Glucose-methanol-choline oxidoreductase N-terminal domain-containing protein" evidence="5">
    <location>
        <begin position="16"/>
        <end position="616"/>
    </location>
</feature>
<reference evidence="7" key="1">
    <citation type="journal article" date="2023" name="G3 (Bethesda)">
        <title>Whole genome assemblies of Zophobas morio and Tenebrio molitor.</title>
        <authorList>
            <person name="Kaur S."/>
            <person name="Stinson S.A."/>
            <person name="diCenzo G.C."/>
        </authorList>
    </citation>
    <scope>NUCLEOTIDE SEQUENCE</scope>
    <source>
        <strain evidence="7">QUZm001</strain>
    </source>
</reference>
<feature type="binding site" evidence="3">
    <location>
        <position position="282"/>
    </location>
    <ligand>
        <name>FAD</name>
        <dbReference type="ChEBI" id="CHEBI:57692"/>
    </ligand>
</feature>
<keyword evidence="8" id="KW-1185">Reference proteome</keyword>
<dbReference type="InterPro" id="IPR000172">
    <property type="entry name" value="GMC_OxRdtase_N"/>
</dbReference>
<keyword evidence="5" id="KW-0732">Signal</keyword>
<dbReference type="GO" id="GO:0016614">
    <property type="term" value="F:oxidoreductase activity, acting on CH-OH group of donors"/>
    <property type="evidence" value="ECO:0007669"/>
    <property type="project" value="InterPro"/>
</dbReference>
<dbReference type="AlphaFoldDB" id="A0AA38M651"/>
<dbReference type="PANTHER" id="PTHR11552:SF158">
    <property type="entry name" value="GH23626P-RELATED"/>
    <property type="match status" value="1"/>
</dbReference>
<dbReference type="InterPro" id="IPR036188">
    <property type="entry name" value="FAD/NAD-bd_sf"/>
</dbReference>
<dbReference type="PIRSF" id="PIRSF000137">
    <property type="entry name" value="Alcohol_oxidase"/>
    <property type="match status" value="1"/>
</dbReference>
<dbReference type="Pfam" id="PF05199">
    <property type="entry name" value="GMC_oxred_C"/>
    <property type="match status" value="1"/>
</dbReference>
<dbReference type="Pfam" id="PF00732">
    <property type="entry name" value="GMC_oxred_N"/>
    <property type="match status" value="1"/>
</dbReference>
<evidence type="ECO:0000256" key="3">
    <source>
        <dbReference type="PIRSR" id="PIRSR000137-2"/>
    </source>
</evidence>
<dbReference type="Gene3D" id="3.30.560.10">
    <property type="entry name" value="Glucose Oxidase, domain 3"/>
    <property type="match status" value="1"/>
</dbReference>
<evidence type="ECO:0000256" key="2">
    <source>
        <dbReference type="PIRSR" id="PIRSR000137-1"/>
    </source>
</evidence>
<keyword evidence="3 4" id="KW-0274">FAD</keyword>
<evidence type="ECO:0000313" key="8">
    <source>
        <dbReference type="Proteomes" id="UP001168821"/>
    </source>
</evidence>
<comment type="caution">
    <text evidence="7">The sequence shown here is derived from an EMBL/GenBank/DDBJ whole genome shotgun (WGS) entry which is preliminary data.</text>
</comment>
<dbReference type="InterPro" id="IPR012132">
    <property type="entry name" value="GMC_OxRdtase"/>
</dbReference>
<dbReference type="PROSITE" id="PS00623">
    <property type="entry name" value="GMC_OXRED_1"/>
    <property type="match status" value="1"/>
</dbReference>
<dbReference type="EMBL" id="JALNTZ010000007">
    <property type="protein sequence ID" value="KAJ3644468.1"/>
    <property type="molecule type" value="Genomic_DNA"/>
</dbReference>
<comment type="similarity">
    <text evidence="1 4">Belongs to the GMC oxidoreductase family.</text>
</comment>
<dbReference type="GO" id="GO:0050660">
    <property type="term" value="F:flavin adenine dinucleotide binding"/>
    <property type="evidence" value="ECO:0007669"/>
    <property type="project" value="InterPro"/>
</dbReference>
<dbReference type="InterPro" id="IPR007867">
    <property type="entry name" value="GMC_OxRtase_C"/>
</dbReference>
<dbReference type="SUPFAM" id="SSF54373">
    <property type="entry name" value="FAD-linked reductases, C-terminal domain"/>
    <property type="match status" value="1"/>
</dbReference>
<evidence type="ECO:0000256" key="5">
    <source>
        <dbReference type="SAM" id="SignalP"/>
    </source>
</evidence>
<dbReference type="Proteomes" id="UP001168821">
    <property type="component" value="Unassembled WGS sequence"/>
</dbReference>
<proteinExistence type="inferred from homology"/>
<evidence type="ECO:0000259" key="6">
    <source>
        <dbReference type="PROSITE" id="PS00623"/>
    </source>
</evidence>
<feature type="signal peptide" evidence="5">
    <location>
        <begin position="1"/>
        <end position="15"/>
    </location>
</feature>
<comment type="cofactor">
    <cofactor evidence="3">
        <name>FAD</name>
        <dbReference type="ChEBI" id="CHEBI:57692"/>
    </cofactor>
</comment>
<name>A0AA38M651_9CUCU</name>
<evidence type="ECO:0000256" key="4">
    <source>
        <dbReference type="RuleBase" id="RU003968"/>
    </source>
</evidence>
<dbReference type="PANTHER" id="PTHR11552">
    <property type="entry name" value="GLUCOSE-METHANOL-CHOLINE GMC OXIDOREDUCTASE"/>
    <property type="match status" value="1"/>
</dbReference>
<sequence length="616" mass="68904">MKLVILFSLYTISLSQNYDEERVDYLANLFNEANKKADSYVWPTNAEKFRGSGPRKKYGSYDFVVIGAGAGGSVVAQRLSEIQNWNVLLLEAGVAGNNLTDIPGTHPPTFFSHYNWAFNSTPQTTAFQGYTNNVLFYPRGKGLGGSTLINGLIYSRGHESDYDKWAKHVGNERWSFKTVLEYFKKSEGYVHRDPEAPYDREFHGTEGPLRVEYQIPRSPQLDAFMAANEELGLNVADYNANKLGVSSQQQCTKNGERFDSAKAFLRPVRHRKNLRILTQSYVTKIVINKTVATGVEFSHKGKNYFVKATKEVILCAGVFGTAQILMLSGIGPEKHLTQLKIKVIANREVGSTLGDHQSFYGIVVSSNYTAPIKPMKDYIREYLKGVGPWTSVDSTQGVGMYALGTNYTGIPDIELMFFPSNTTIMTSRNYGFTKETDHDLNKNVDISKSFRIAVINLDSRSSGTFRLKSKNPYDYPLINSNFLSDDKNEDINIMYKGIQLVLRLLQTKALKAINAKLLGGPLTACGQHEYLSKKYWYCALRQVTGNIFHPMGTCPMGMSTEQGAVVDSELRVFGFKNLRVADASVFPFTPRGHPVAPITMIGEQLGDLVKETYKTK</sequence>